<evidence type="ECO:0000256" key="2">
    <source>
        <dbReference type="ARBA" id="ARBA00022737"/>
    </source>
</evidence>
<evidence type="ECO:0000256" key="1">
    <source>
        <dbReference type="ARBA" id="ARBA00022574"/>
    </source>
</evidence>
<dbReference type="GO" id="GO:1990757">
    <property type="term" value="F:ubiquitin ligase activator activity"/>
    <property type="evidence" value="ECO:0007669"/>
    <property type="project" value="TreeGrafter"/>
</dbReference>
<feature type="region of interest" description="Disordered" evidence="4">
    <location>
        <begin position="1"/>
        <end position="75"/>
    </location>
</feature>
<reference evidence="5 6" key="1">
    <citation type="journal article" date="2013" name="Fungal Biol.">
        <title>Analysis of microsatellite markers in the genome of the plant pathogen Ceratocystis fimbriata.</title>
        <authorList>
            <person name="Simpson M.C."/>
            <person name="Wilken P.M."/>
            <person name="Coetzee M.P."/>
            <person name="Wingfield M.J."/>
            <person name="Wingfield B.D."/>
        </authorList>
    </citation>
    <scope>NUCLEOTIDE SEQUENCE [LARGE SCALE GENOMIC DNA]</scope>
    <source>
        <strain evidence="5 6">CBS 114723</strain>
    </source>
</reference>
<keyword evidence="2" id="KW-0677">Repeat</keyword>
<feature type="compositionally biased region" description="Basic residues" evidence="4">
    <location>
        <begin position="1"/>
        <end position="11"/>
    </location>
</feature>
<dbReference type="GO" id="GO:0010997">
    <property type="term" value="F:anaphase-promoting complex binding"/>
    <property type="evidence" value="ECO:0007669"/>
    <property type="project" value="InterPro"/>
</dbReference>
<evidence type="ECO:0000256" key="3">
    <source>
        <dbReference type="PROSITE-ProRule" id="PRU00221"/>
    </source>
</evidence>
<keyword evidence="1 3" id="KW-0853">WD repeat</keyword>
<dbReference type="AlphaFoldDB" id="A0A2C5XFV2"/>
<feature type="compositionally biased region" description="Polar residues" evidence="4">
    <location>
        <begin position="43"/>
        <end position="59"/>
    </location>
</feature>
<dbReference type="SMART" id="SM00320">
    <property type="entry name" value="WD40"/>
    <property type="match status" value="2"/>
</dbReference>
<name>A0A2C5XFV2_9PEZI</name>
<dbReference type="GO" id="GO:0005680">
    <property type="term" value="C:anaphase-promoting complex"/>
    <property type="evidence" value="ECO:0007669"/>
    <property type="project" value="TreeGrafter"/>
</dbReference>
<keyword evidence="6" id="KW-1185">Reference proteome</keyword>
<sequence length="694" mass="77133">MPSGARKRRRADTHVTRSYSSDDNFGWKENAPSPILPPLPCSRNLSSRTRSARSWTDSQTSSHTSPPPTSITTATATPLAPISNQTHETHETHGERLTEISKARLPSSSIPVIFFSPTIVKRNRRVASRQNLDRFITHRKLDSSLADRFQTTKSSLELTLYESLARSNVASVDPFISTPQQRNFALSQRSQALARNHERQLHQRSQRMGSGSIWNIGGAIPPINDGRGHLIQSGTSATRMYVTSWPGPDPSAIEESDMYSSRIAAALGLDRTERIFPIGNPDITEPEEVRRFDPRSIARNISSSTKWNGSRWVNNKTRPEKRNNSRTIPTAPFRVLDAPNLRNDFYCSLLSWCDTSQILAMGLGGKIYGWSENADIILLKDSGKNDEFEPWISALNFSSTEGRKSILAYSTSDGELGLIGIDDFRQKETQPRFSQRFEGRVSCLSWRPKVTWRPSLNPLLRRALVPNEDLLVGDERGCVSYYAVEWPSGTIERGVGFHGSVTLLARVFIHSQQVCGLAWSPDGSMFASGGNDNVCSLFEADHFLASRMDKLSVTPTAISRLSYLLNSHHTYIEDEPIDTLIPPIAEPLQTAEHQTRLPKHTWVHSAAVKAIAFCPWRPSVIATGGGSTDKCIHFFHTTSGTALATIAVSAQVTSLIWSTARREIVATFGFALPEHGRRIAVFSWPDCREVAALT</sequence>
<evidence type="ECO:0000313" key="6">
    <source>
        <dbReference type="Proteomes" id="UP000222788"/>
    </source>
</evidence>
<dbReference type="Proteomes" id="UP000222788">
    <property type="component" value="Unassembled WGS sequence"/>
</dbReference>
<dbReference type="InterPro" id="IPR001680">
    <property type="entry name" value="WD40_rpt"/>
</dbReference>
<dbReference type="InterPro" id="IPR033010">
    <property type="entry name" value="Cdc20/Fizzy"/>
</dbReference>
<evidence type="ECO:0000256" key="4">
    <source>
        <dbReference type="SAM" id="MobiDB-lite"/>
    </source>
</evidence>
<dbReference type="STRING" id="1035309.A0A2C5XFV2"/>
<feature type="compositionally biased region" description="Low complexity" evidence="4">
    <location>
        <begin position="60"/>
        <end position="75"/>
    </location>
</feature>
<dbReference type="InterPro" id="IPR015943">
    <property type="entry name" value="WD40/YVTN_repeat-like_dom_sf"/>
</dbReference>
<dbReference type="PROSITE" id="PS50082">
    <property type="entry name" value="WD_REPEATS_2"/>
    <property type="match status" value="1"/>
</dbReference>
<dbReference type="PANTHER" id="PTHR19918:SF5">
    <property type="entry name" value="MEIOSIS-SPECIFIC APC_C ACTIVATOR PROTEIN AMA1"/>
    <property type="match status" value="1"/>
</dbReference>
<evidence type="ECO:0000313" key="5">
    <source>
        <dbReference type="EMBL" id="PHH55094.1"/>
    </source>
</evidence>
<dbReference type="Gene3D" id="2.130.10.10">
    <property type="entry name" value="YVTN repeat-like/Quinoprotein amine dehydrogenase"/>
    <property type="match status" value="2"/>
</dbReference>
<organism evidence="5 6">
    <name type="scientific">Ceratocystis fimbriata CBS 114723</name>
    <dbReference type="NCBI Taxonomy" id="1035309"/>
    <lineage>
        <taxon>Eukaryota</taxon>
        <taxon>Fungi</taxon>
        <taxon>Dikarya</taxon>
        <taxon>Ascomycota</taxon>
        <taxon>Pezizomycotina</taxon>
        <taxon>Sordariomycetes</taxon>
        <taxon>Hypocreomycetidae</taxon>
        <taxon>Microascales</taxon>
        <taxon>Ceratocystidaceae</taxon>
        <taxon>Ceratocystis</taxon>
    </lineage>
</organism>
<proteinExistence type="predicted"/>
<accession>A0A2C5XFV2</accession>
<reference evidence="5 6" key="2">
    <citation type="journal article" date="2013" name="IMA Fungus">
        <title>IMA Genome-F 1: Ceratocystis fimbriata: Draft nuclear genome sequence for the plant pathogen, Ceratocystis fimbriata.</title>
        <authorList>
            <person name="Wilken P.M."/>
            <person name="Steenkamp E.T."/>
            <person name="Wingfield M.J."/>
            <person name="de Beer Z.W."/>
            <person name="Wingfield B.D."/>
        </authorList>
    </citation>
    <scope>NUCLEOTIDE SEQUENCE [LARGE SCALE GENOMIC DNA]</scope>
    <source>
        <strain evidence="5 6">CBS 114723</strain>
    </source>
</reference>
<gene>
    <name evidence="5" type="primary">AMA1</name>
    <name evidence="5" type="ORF">CFIMG_002910RA</name>
</gene>
<dbReference type="InterPro" id="IPR036322">
    <property type="entry name" value="WD40_repeat_dom_sf"/>
</dbReference>
<protein>
    <submittedName>
        <fullName evidence="5">Meiosis-specific APC/C activator protein AMA1</fullName>
    </submittedName>
</protein>
<dbReference type="GO" id="GO:1905786">
    <property type="term" value="P:positive regulation of anaphase-promoting complex-dependent catabolic process"/>
    <property type="evidence" value="ECO:0007669"/>
    <property type="project" value="TreeGrafter"/>
</dbReference>
<dbReference type="OrthoDB" id="10263272at2759"/>
<dbReference type="PANTHER" id="PTHR19918">
    <property type="entry name" value="CELL DIVISION CYCLE 20 CDC20 FIZZY -RELATED"/>
    <property type="match status" value="1"/>
</dbReference>
<dbReference type="EMBL" id="APWK03000015">
    <property type="protein sequence ID" value="PHH55094.1"/>
    <property type="molecule type" value="Genomic_DNA"/>
</dbReference>
<dbReference type="Pfam" id="PF00400">
    <property type="entry name" value="WD40"/>
    <property type="match status" value="1"/>
</dbReference>
<comment type="caution">
    <text evidence="5">The sequence shown here is derived from an EMBL/GenBank/DDBJ whole genome shotgun (WGS) entry which is preliminary data.</text>
</comment>
<feature type="repeat" description="WD" evidence="3">
    <location>
        <begin position="507"/>
        <end position="539"/>
    </location>
</feature>
<dbReference type="SUPFAM" id="SSF50978">
    <property type="entry name" value="WD40 repeat-like"/>
    <property type="match status" value="1"/>
</dbReference>
<dbReference type="GO" id="GO:0031145">
    <property type="term" value="P:anaphase-promoting complex-dependent catabolic process"/>
    <property type="evidence" value="ECO:0007669"/>
    <property type="project" value="TreeGrafter"/>
</dbReference>